<accession>A0A4R1CKZ7</accession>
<evidence type="ECO:0000256" key="2">
    <source>
        <dbReference type="ARBA" id="ARBA00010742"/>
    </source>
</evidence>
<comment type="subcellular location">
    <subcellularLocation>
        <location evidence="1">Periplasm</location>
    </subcellularLocation>
</comment>
<name>A0A4R1CKZ7_9ACTN</name>
<feature type="chain" id="PRO_5020827483" evidence="4">
    <location>
        <begin position="24"/>
        <end position="345"/>
    </location>
</feature>
<feature type="signal peptide" evidence="4">
    <location>
        <begin position="1"/>
        <end position="23"/>
    </location>
</feature>
<dbReference type="Proteomes" id="UP000295453">
    <property type="component" value="Unassembled WGS sequence"/>
</dbReference>
<evidence type="ECO:0000256" key="1">
    <source>
        <dbReference type="ARBA" id="ARBA00004418"/>
    </source>
</evidence>
<gene>
    <name evidence="6" type="ORF">EPD65_00695</name>
</gene>
<dbReference type="PANTHER" id="PTHR30024:SF47">
    <property type="entry name" value="TAURINE-BINDING PERIPLASMIC PROTEIN"/>
    <property type="match status" value="1"/>
</dbReference>
<dbReference type="GO" id="GO:0042597">
    <property type="term" value="C:periplasmic space"/>
    <property type="evidence" value="ECO:0007669"/>
    <property type="project" value="UniProtKB-SubCell"/>
</dbReference>
<evidence type="ECO:0000313" key="7">
    <source>
        <dbReference type="Proteomes" id="UP000295453"/>
    </source>
</evidence>
<reference evidence="6 7" key="1">
    <citation type="submission" date="2019-03" db="EMBL/GenBank/DDBJ databases">
        <authorList>
            <person name="Kim M.K.M."/>
        </authorList>
    </citation>
    <scope>NUCLEOTIDE SEQUENCE [LARGE SCALE GENOMIC DNA]</scope>
    <source>
        <strain evidence="6 7">18JY15-6</strain>
    </source>
</reference>
<organism evidence="6 7">
    <name type="scientific">Nocardioides jejuensis</name>
    <dbReference type="NCBI Taxonomy" id="2502782"/>
    <lineage>
        <taxon>Bacteria</taxon>
        <taxon>Bacillati</taxon>
        <taxon>Actinomycetota</taxon>
        <taxon>Actinomycetes</taxon>
        <taxon>Propionibacteriales</taxon>
        <taxon>Nocardioidaceae</taxon>
        <taxon>Nocardioides</taxon>
    </lineage>
</organism>
<proteinExistence type="inferred from homology"/>
<comment type="similarity">
    <text evidence="2">Belongs to the bacterial solute-binding protein SsuA/TauA family.</text>
</comment>
<dbReference type="InterPro" id="IPR015168">
    <property type="entry name" value="SsuA/THI5"/>
</dbReference>
<dbReference type="Pfam" id="PF09084">
    <property type="entry name" value="NMT1"/>
    <property type="match status" value="1"/>
</dbReference>
<dbReference type="EMBL" id="SJZJ01000001">
    <property type="protein sequence ID" value="TCJ31125.1"/>
    <property type="molecule type" value="Genomic_DNA"/>
</dbReference>
<protein>
    <submittedName>
        <fullName evidence="6">Transporter substrate-binding domain-containing protein</fullName>
    </submittedName>
</protein>
<dbReference type="RefSeq" id="WP_131580952.1">
    <property type="nucleotide sequence ID" value="NZ_SJZJ01000001.1"/>
</dbReference>
<dbReference type="PANTHER" id="PTHR30024">
    <property type="entry name" value="ALIPHATIC SULFONATES-BINDING PROTEIN-RELATED"/>
    <property type="match status" value="1"/>
</dbReference>
<dbReference type="AlphaFoldDB" id="A0A4R1CKZ7"/>
<evidence type="ECO:0000259" key="5">
    <source>
        <dbReference type="Pfam" id="PF09084"/>
    </source>
</evidence>
<evidence type="ECO:0000256" key="4">
    <source>
        <dbReference type="SAM" id="SignalP"/>
    </source>
</evidence>
<dbReference type="GO" id="GO:0042918">
    <property type="term" value="P:alkanesulfonate transmembrane transport"/>
    <property type="evidence" value="ECO:0007669"/>
    <property type="project" value="TreeGrafter"/>
</dbReference>
<keyword evidence="3 4" id="KW-0732">Signal</keyword>
<comment type="caution">
    <text evidence="6">The sequence shown here is derived from an EMBL/GenBank/DDBJ whole genome shotgun (WGS) entry which is preliminary data.</text>
</comment>
<dbReference type="OrthoDB" id="174578at2"/>
<dbReference type="Gene3D" id="3.40.190.10">
    <property type="entry name" value="Periplasmic binding protein-like II"/>
    <property type="match status" value="2"/>
</dbReference>
<dbReference type="PROSITE" id="PS51257">
    <property type="entry name" value="PROKAR_LIPOPROTEIN"/>
    <property type="match status" value="1"/>
</dbReference>
<dbReference type="SUPFAM" id="SSF53850">
    <property type="entry name" value="Periplasmic binding protein-like II"/>
    <property type="match status" value="1"/>
</dbReference>
<feature type="domain" description="SsuA/THI5-like" evidence="5">
    <location>
        <begin position="59"/>
        <end position="264"/>
    </location>
</feature>
<evidence type="ECO:0000256" key="3">
    <source>
        <dbReference type="ARBA" id="ARBA00022729"/>
    </source>
</evidence>
<sequence length="345" mass="36025">MSTTTRRLAATALVALTATTSLAACGRSTSSADSAAHPKMTIMVGGIDKVIYLPAKLTEQLGYFKDSGVDVSLKDEPSGADAETMLLAGQVDAVVGFYDHSLTLQTKGKCVESVVQLAKVPGEAEVVSKDAKVTSTDDLKGKKLGVTSPGSSTDYLTQYLAKKAGISTDQYTTVAAGAGSEFISALQNHGIDAGMTTDPTIAVMEKQHLGTVLADMRTEEGTKKALGGLYPAASLYMDCDYVAKNPKTVQKVVDAFVKTLGWVSTHSAADIAAKMPSDYAGDDAALYTKAIGDSMGMFTADGVMPDGGPETVFDVLSTSNPDVIAHKDEIDLSKTYTTKFAEAAK</sequence>
<keyword evidence="7" id="KW-1185">Reference proteome</keyword>
<evidence type="ECO:0000313" key="6">
    <source>
        <dbReference type="EMBL" id="TCJ31125.1"/>
    </source>
</evidence>